<feature type="binding site" evidence="10">
    <location>
        <position position="103"/>
    </location>
    <ligand>
        <name>Na(+)</name>
        <dbReference type="ChEBI" id="CHEBI:29101"/>
        <note>structural</note>
    </ligand>
</feature>
<evidence type="ECO:0000256" key="8">
    <source>
        <dbReference type="ARBA" id="ARBA00035585"/>
    </source>
</evidence>
<reference evidence="11 12" key="1">
    <citation type="journal article" date="2019" name="Environ. Microbiol.">
        <title>An active ?-lactamase is a part of an orchestrated cell wall stress resistance network of Bacillus subtilis and related rhizosphere species.</title>
        <authorList>
            <person name="Bucher T."/>
            <person name="Keren-Paz A."/>
            <person name="Hausser J."/>
            <person name="Olender T."/>
            <person name="Cytryn E."/>
            <person name="Kolodkin-Gal I."/>
        </authorList>
    </citation>
    <scope>NUCLEOTIDE SEQUENCE [LARGE SCALE GENOMIC DNA]</scope>
    <source>
        <strain evidence="11 12">I4</strain>
    </source>
</reference>
<dbReference type="InterPro" id="IPR003691">
    <property type="entry name" value="FluC"/>
</dbReference>
<comment type="caution">
    <text evidence="11">The sequence shown here is derived from an EMBL/GenBank/DDBJ whole genome shotgun (WGS) entry which is preliminary data.</text>
</comment>
<dbReference type="GO" id="GO:0005886">
    <property type="term" value="C:plasma membrane"/>
    <property type="evidence" value="ECO:0007669"/>
    <property type="project" value="UniProtKB-SubCell"/>
</dbReference>
<evidence type="ECO:0000256" key="6">
    <source>
        <dbReference type="ARBA" id="ARBA00023303"/>
    </source>
</evidence>
<protein>
    <recommendedName>
        <fullName evidence="10">Fluoride-specific ion channel FluC</fullName>
    </recommendedName>
</protein>
<comment type="similarity">
    <text evidence="7 10">Belongs to the fluoride channel Fluc/FEX (TC 1.A.43) family.</text>
</comment>
<feature type="transmembrane region" description="Helical" evidence="10">
    <location>
        <begin position="55"/>
        <end position="80"/>
    </location>
</feature>
<sequence>MLELRFYLVWSLVSSDWAFLLDKEVTPLIEVLSVFIGGFFGAATRFVLQIIFNRLLPAVSIPISILLINLIGSFGLGMVFPQKESWALSLQVFLTIGFLGAFTTFSTFSMETLELIRKHRYIDSLIYITVSVLGCIGTFLCGYLSMV</sequence>
<keyword evidence="10" id="KW-0915">Sodium</keyword>
<dbReference type="AlphaFoldDB" id="A0A9X9ETJ6"/>
<dbReference type="NCBIfam" id="TIGR00494">
    <property type="entry name" value="crcB"/>
    <property type="match status" value="1"/>
</dbReference>
<dbReference type="GO" id="GO:0140114">
    <property type="term" value="P:cellular detoxification of fluoride"/>
    <property type="evidence" value="ECO:0007669"/>
    <property type="project" value="UniProtKB-UniRule"/>
</dbReference>
<feature type="transmembrane region" description="Helical" evidence="10">
    <location>
        <begin position="125"/>
        <end position="146"/>
    </location>
</feature>
<proteinExistence type="inferred from homology"/>
<dbReference type="Pfam" id="PF02537">
    <property type="entry name" value="CRCB"/>
    <property type="match status" value="1"/>
</dbReference>
<organism evidence="11 12">
    <name type="scientific">Peribacillus simplex</name>
    <dbReference type="NCBI Taxonomy" id="1478"/>
    <lineage>
        <taxon>Bacteria</taxon>
        <taxon>Bacillati</taxon>
        <taxon>Bacillota</taxon>
        <taxon>Bacilli</taxon>
        <taxon>Bacillales</taxon>
        <taxon>Bacillaceae</taxon>
        <taxon>Peribacillus</taxon>
    </lineage>
</organism>
<comment type="function">
    <text evidence="9 10">Fluoride-specific ion channel. Important for reducing fluoride concentration in the cell, thus reducing its toxicity.</text>
</comment>
<evidence type="ECO:0000256" key="7">
    <source>
        <dbReference type="ARBA" id="ARBA00035120"/>
    </source>
</evidence>
<evidence type="ECO:0000313" key="12">
    <source>
        <dbReference type="Proteomes" id="UP000309170"/>
    </source>
</evidence>
<dbReference type="PANTHER" id="PTHR28259:SF1">
    <property type="entry name" value="FLUORIDE EXPORT PROTEIN 1-RELATED"/>
    <property type="match status" value="1"/>
</dbReference>
<accession>A0A9X9ETJ6</accession>
<keyword evidence="5 10" id="KW-0472">Membrane</keyword>
<keyword evidence="6 10" id="KW-0407">Ion channel</keyword>
<feature type="transmembrane region" description="Helical" evidence="10">
    <location>
        <begin position="86"/>
        <end position="105"/>
    </location>
</feature>
<evidence type="ECO:0000256" key="4">
    <source>
        <dbReference type="ARBA" id="ARBA00022989"/>
    </source>
</evidence>
<feature type="binding site" evidence="10">
    <location>
        <position position="100"/>
    </location>
    <ligand>
        <name>Na(+)</name>
        <dbReference type="ChEBI" id="CHEBI:29101"/>
        <note>structural</note>
    </ligand>
</feature>
<evidence type="ECO:0000256" key="1">
    <source>
        <dbReference type="ARBA" id="ARBA00004651"/>
    </source>
</evidence>
<keyword evidence="3 10" id="KW-0812">Transmembrane</keyword>
<dbReference type="HAMAP" id="MF_00454">
    <property type="entry name" value="FluC"/>
    <property type="match status" value="1"/>
</dbReference>
<keyword evidence="10" id="KW-0406">Ion transport</keyword>
<dbReference type="Proteomes" id="UP000309170">
    <property type="component" value="Unassembled WGS sequence"/>
</dbReference>
<gene>
    <name evidence="10 11" type="primary">crcB</name>
    <name evidence="10" type="synonym">fluC</name>
    <name evidence="11" type="ORF">FC678_06795</name>
</gene>
<keyword evidence="2 10" id="KW-1003">Cell membrane</keyword>
<evidence type="ECO:0000313" key="11">
    <source>
        <dbReference type="EMBL" id="TKH13614.1"/>
    </source>
</evidence>
<keyword evidence="4 10" id="KW-1133">Transmembrane helix</keyword>
<evidence type="ECO:0000256" key="2">
    <source>
        <dbReference type="ARBA" id="ARBA00022475"/>
    </source>
</evidence>
<evidence type="ECO:0000256" key="10">
    <source>
        <dbReference type="HAMAP-Rule" id="MF_00454"/>
    </source>
</evidence>
<dbReference type="GO" id="GO:0062054">
    <property type="term" value="F:fluoride channel activity"/>
    <property type="evidence" value="ECO:0007669"/>
    <property type="project" value="UniProtKB-UniRule"/>
</dbReference>
<dbReference type="EMBL" id="SZNT01000072">
    <property type="protein sequence ID" value="TKH13614.1"/>
    <property type="molecule type" value="Genomic_DNA"/>
</dbReference>
<evidence type="ECO:0000256" key="9">
    <source>
        <dbReference type="ARBA" id="ARBA00049940"/>
    </source>
</evidence>
<keyword evidence="10" id="KW-0813">Transport</keyword>
<keyword evidence="10" id="KW-0479">Metal-binding</keyword>
<comment type="subcellular location">
    <subcellularLocation>
        <location evidence="1 10">Cell membrane</location>
        <topology evidence="1 10">Multi-pass membrane protein</topology>
    </subcellularLocation>
</comment>
<evidence type="ECO:0000256" key="3">
    <source>
        <dbReference type="ARBA" id="ARBA00022692"/>
    </source>
</evidence>
<comment type="catalytic activity">
    <reaction evidence="8">
        <text>fluoride(in) = fluoride(out)</text>
        <dbReference type="Rhea" id="RHEA:76159"/>
        <dbReference type="ChEBI" id="CHEBI:17051"/>
    </reaction>
    <physiologicalReaction direction="left-to-right" evidence="8">
        <dbReference type="Rhea" id="RHEA:76160"/>
    </physiologicalReaction>
</comment>
<evidence type="ECO:0000256" key="5">
    <source>
        <dbReference type="ARBA" id="ARBA00023136"/>
    </source>
</evidence>
<dbReference type="GO" id="GO:0046872">
    <property type="term" value="F:metal ion binding"/>
    <property type="evidence" value="ECO:0007669"/>
    <property type="project" value="UniProtKB-KW"/>
</dbReference>
<name>A0A9X9ETJ6_9BACI</name>
<comment type="activity regulation">
    <text evidence="10">Na(+) is not transported, but it plays an essential structural role and its presence is essential for fluoride channel function.</text>
</comment>
<dbReference type="PANTHER" id="PTHR28259">
    <property type="entry name" value="FLUORIDE EXPORT PROTEIN 1-RELATED"/>
    <property type="match status" value="1"/>
</dbReference>
<feature type="transmembrane region" description="Helical" evidence="10">
    <location>
        <begin position="28"/>
        <end position="48"/>
    </location>
</feature>